<evidence type="ECO:0000259" key="1">
    <source>
        <dbReference type="Pfam" id="PF07727"/>
    </source>
</evidence>
<evidence type="ECO:0000313" key="2">
    <source>
        <dbReference type="EMBL" id="KAF5465374.1"/>
    </source>
</evidence>
<organism evidence="2 3">
    <name type="scientific">Juglans regia</name>
    <name type="common">English walnut</name>
    <dbReference type="NCBI Taxonomy" id="51240"/>
    <lineage>
        <taxon>Eukaryota</taxon>
        <taxon>Viridiplantae</taxon>
        <taxon>Streptophyta</taxon>
        <taxon>Embryophyta</taxon>
        <taxon>Tracheophyta</taxon>
        <taxon>Spermatophyta</taxon>
        <taxon>Magnoliopsida</taxon>
        <taxon>eudicotyledons</taxon>
        <taxon>Gunneridae</taxon>
        <taxon>Pentapetalae</taxon>
        <taxon>rosids</taxon>
        <taxon>fabids</taxon>
        <taxon>Fagales</taxon>
        <taxon>Juglandaceae</taxon>
        <taxon>Juglans</taxon>
    </lineage>
</organism>
<dbReference type="CDD" id="cd09272">
    <property type="entry name" value="RNase_HI_RT_Ty1"/>
    <property type="match status" value="1"/>
</dbReference>
<dbReference type="AlphaFoldDB" id="A0A833XFG8"/>
<evidence type="ECO:0000313" key="3">
    <source>
        <dbReference type="Proteomes" id="UP000619265"/>
    </source>
</evidence>
<reference evidence="2" key="2">
    <citation type="submission" date="2020-03" db="EMBL/GenBank/DDBJ databases">
        <title>Walnut 2.0.</title>
        <authorList>
            <person name="Marrano A."/>
            <person name="Britton M."/>
            <person name="Zimin A.V."/>
            <person name="Zaini P.A."/>
            <person name="Workman R."/>
            <person name="Puiu D."/>
            <person name="Bianco L."/>
            <person name="Allen B.J."/>
            <person name="Troggio M."/>
            <person name="Leslie C.A."/>
            <person name="Timp W."/>
            <person name="Dendekar A."/>
            <person name="Salzberg S.L."/>
            <person name="Neale D.B."/>
        </authorList>
    </citation>
    <scope>NUCLEOTIDE SEQUENCE</scope>
    <source>
        <tissue evidence="2">Leaves</tissue>
    </source>
</reference>
<proteinExistence type="predicted"/>
<dbReference type="EMBL" id="LIHL02000007">
    <property type="protein sequence ID" value="KAF5465374.1"/>
    <property type="molecule type" value="Genomic_DNA"/>
</dbReference>
<sequence>MGRQIKYNSDGTIERHKACLVAKGYTQEEGLDYHESFSPIAKLVTVKTLLAVAAVKGLIGCKSSLIPMDPNLKFSKDEGKLLQDPSEFRRFIGRLLYLSITRPDLSFSVNLLSQYNCSPRVPHLQAAHKILRYVKKSPGQGLFFSSSSICQLTSYFDSDWASCPDTRRSTTCYCVFLGKSLISWKCKKQTTISRSSSEAEYRSMAAASCELVWLRYLLADLTISHT</sequence>
<gene>
    <name evidence="2" type="ORF">F2P56_015388</name>
</gene>
<dbReference type="InterPro" id="IPR013103">
    <property type="entry name" value="RVT_2"/>
</dbReference>
<protein>
    <recommendedName>
        <fullName evidence="1">Reverse transcriptase Ty1/copia-type domain-containing protein</fullName>
    </recommendedName>
</protein>
<accession>A0A833XFG8</accession>
<dbReference type="Proteomes" id="UP000619265">
    <property type="component" value="Unassembled WGS sequence"/>
</dbReference>
<name>A0A833XFG8_JUGRE</name>
<feature type="domain" description="Reverse transcriptase Ty1/copia-type" evidence="1">
    <location>
        <begin position="12"/>
        <end position="57"/>
    </location>
</feature>
<dbReference type="PANTHER" id="PTHR11439">
    <property type="entry name" value="GAG-POL-RELATED RETROTRANSPOSON"/>
    <property type="match status" value="1"/>
</dbReference>
<reference evidence="2" key="1">
    <citation type="submission" date="2015-10" db="EMBL/GenBank/DDBJ databases">
        <authorList>
            <person name="Martinez-Garcia P.J."/>
            <person name="Crepeau M.W."/>
            <person name="Puiu D."/>
            <person name="Gonzalez-Ibeas D."/>
            <person name="Whalen J."/>
            <person name="Stevens K."/>
            <person name="Paul R."/>
            <person name="Butterfield T."/>
            <person name="Britton M."/>
            <person name="Reagan R."/>
            <person name="Chakraborty S."/>
            <person name="Walawage S.L."/>
            <person name="Vasquez-Gross H.A."/>
            <person name="Cardeno C."/>
            <person name="Famula R."/>
            <person name="Pratt K."/>
            <person name="Kuruganti S."/>
            <person name="Aradhya M.K."/>
            <person name="Leslie C.A."/>
            <person name="Dandekar A.M."/>
            <person name="Salzberg S.L."/>
            <person name="Wegrzyn J.L."/>
            <person name="Langley C.H."/>
            <person name="Neale D.B."/>
        </authorList>
    </citation>
    <scope>NUCLEOTIDE SEQUENCE</scope>
    <source>
        <tissue evidence="2">Leaves</tissue>
    </source>
</reference>
<dbReference type="SUPFAM" id="SSF56672">
    <property type="entry name" value="DNA/RNA polymerases"/>
    <property type="match status" value="1"/>
</dbReference>
<dbReference type="InterPro" id="IPR043502">
    <property type="entry name" value="DNA/RNA_pol_sf"/>
</dbReference>
<dbReference type="Pfam" id="PF07727">
    <property type="entry name" value="RVT_2"/>
    <property type="match status" value="1"/>
</dbReference>
<dbReference type="PANTHER" id="PTHR11439:SF470">
    <property type="entry name" value="CYSTEINE-RICH RLK (RECEPTOR-LIKE PROTEIN KINASE) 8"/>
    <property type="match status" value="1"/>
</dbReference>
<dbReference type="Gramene" id="Jr07_17630_p1">
    <property type="protein sequence ID" value="cds.Jr07_17630_p1"/>
    <property type="gene ID" value="Jr07_17630"/>
</dbReference>
<comment type="caution">
    <text evidence="2">The sequence shown here is derived from an EMBL/GenBank/DDBJ whole genome shotgun (WGS) entry which is preliminary data.</text>
</comment>